<dbReference type="EMBL" id="UZAD01007651">
    <property type="protein sequence ID" value="VDN88336.1"/>
    <property type="molecule type" value="Genomic_DNA"/>
</dbReference>
<reference evidence="4" key="1">
    <citation type="submission" date="2017-02" db="UniProtKB">
        <authorList>
            <consortium name="WormBaseParasite"/>
        </authorList>
    </citation>
    <scope>IDENTIFICATION</scope>
</reference>
<gene>
    <name evidence="2" type="ORF">BPAG_LOCUS7150</name>
</gene>
<evidence type="ECO:0000313" key="4">
    <source>
        <dbReference type="WBParaSite" id="BPAG_0000718701-mRNA-1"/>
    </source>
</evidence>
<accession>A0A0N4TG49</accession>
<proteinExistence type="predicted"/>
<dbReference type="AlphaFoldDB" id="A0A0N4TG49"/>
<evidence type="ECO:0000256" key="1">
    <source>
        <dbReference type="SAM" id="MobiDB-lite"/>
    </source>
</evidence>
<dbReference type="WBParaSite" id="BPAG_0000718701-mRNA-1">
    <property type="protein sequence ID" value="BPAG_0000718701-mRNA-1"/>
    <property type="gene ID" value="BPAG_0000718701"/>
</dbReference>
<protein>
    <submittedName>
        <fullName evidence="2 4">Uncharacterized protein</fullName>
    </submittedName>
</protein>
<evidence type="ECO:0000313" key="3">
    <source>
        <dbReference type="Proteomes" id="UP000278627"/>
    </source>
</evidence>
<name>A0A0N4TG49_BRUPA</name>
<evidence type="ECO:0000313" key="2">
    <source>
        <dbReference type="EMBL" id="VDN88336.1"/>
    </source>
</evidence>
<organism evidence="4">
    <name type="scientific">Brugia pahangi</name>
    <name type="common">Filarial nematode worm</name>
    <dbReference type="NCBI Taxonomy" id="6280"/>
    <lineage>
        <taxon>Eukaryota</taxon>
        <taxon>Metazoa</taxon>
        <taxon>Ecdysozoa</taxon>
        <taxon>Nematoda</taxon>
        <taxon>Chromadorea</taxon>
        <taxon>Rhabditida</taxon>
        <taxon>Spirurina</taxon>
        <taxon>Spiruromorpha</taxon>
        <taxon>Filarioidea</taxon>
        <taxon>Onchocercidae</taxon>
        <taxon>Brugia</taxon>
    </lineage>
</organism>
<sequence>MEFTEKFVFHRFANMRDSHAAAAAAAAGGSNVGGRGGNSSEVETDEDTVI</sequence>
<keyword evidence="3" id="KW-1185">Reference proteome</keyword>
<dbReference type="Proteomes" id="UP000278627">
    <property type="component" value="Unassembled WGS sequence"/>
</dbReference>
<feature type="region of interest" description="Disordered" evidence="1">
    <location>
        <begin position="24"/>
        <end position="50"/>
    </location>
</feature>
<reference evidence="2 3" key="2">
    <citation type="submission" date="2018-11" db="EMBL/GenBank/DDBJ databases">
        <authorList>
            <consortium name="Pathogen Informatics"/>
        </authorList>
    </citation>
    <scope>NUCLEOTIDE SEQUENCE [LARGE SCALE GENOMIC DNA]</scope>
</reference>